<evidence type="ECO:0000256" key="1">
    <source>
        <dbReference type="ARBA" id="ARBA00004651"/>
    </source>
</evidence>
<evidence type="ECO:0000256" key="8">
    <source>
        <dbReference type="ARBA" id="ARBA00023136"/>
    </source>
</evidence>
<keyword evidence="7 9" id="KW-1133">Transmembrane helix</keyword>
<gene>
    <name evidence="9" type="primary">cobD</name>
    <name evidence="10" type="ordered locus">RHOM_09035</name>
</gene>
<evidence type="ECO:0000313" key="11">
    <source>
        <dbReference type="Proteomes" id="UP000008178"/>
    </source>
</evidence>
<protein>
    <recommendedName>
        <fullName evidence="9">Cobalamin biosynthesis protein CobD</fullName>
    </recommendedName>
</protein>
<sequence length="330" mass="36581">MLSVYHMTAFTIGFVMDLLFGDPYWLPHPIRWIGRLIGWLDRKLLGETDGAVRNEAAEKKKGRWLVAFVLLPVLFFAAAVLFAAYRIHPAAGVVTESVMTYQMLATKCLKTESMKVYKQLSEHDLCGARKAVSMIVGRDTECLDEEGVAKAAIETVAENASDGVIAPMLYLALFGPVGGFFYKAVNTMDSMVGYKNDRYHAFGTAAAMLDDVVNFIPARISAMLMILSCCFLGNEFDQKNAMKIFKRDRYQHASPNSAQTEAACAGALGIRLAGDASYFGRIVKKPYIGDPLRAVETEDIRRANRLLYGMAFFGWGICMAVWLCVTAIVW</sequence>
<evidence type="ECO:0000256" key="6">
    <source>
        <dbReference type="ARBA" id="ARBA00022692"/>
    </source>
</evidence>
<keyword evidence="11" id="KW-1185">Reference proteome</keyword>
<evidence type="ECO:0000256" key="2">
    <source>
        <dbReference type="ARBA" id="ARBA00004953"/>
    </source>
</evidence>
<evidence type="ECO:0000313" key="10">
    <source>
        <dbReference type="EMBL" id="AEN96918.1"/>
    </source>
</evidence>
<keyword evidence="4 9" id="KW-1003">Cell membrane</keyword>
<name>G2SX04_ROSHA</name>
<dbReference type="Proteomes" id="UP000008178">
    <property type="component" value="Chromosome"/>
</dbReference>
<dbReference type="Pfam" id="PF03186">
    <property type="entry name" value="CobD_Cbib"/>
    <property type="match status" value="1"/>
</dbReference>
<dbReference type="HAMAP" id="MF_00024">
    <property type="entry name" value="CobD_CbiB"/>
    <property type="match status" value="1"/>
</dbReference>
<feature type="transmembrane region" description="Helical" evidence="9">
    <location>
        <begin position="306"/>
        <end position="329"/>
    </location>
</feature>
<dbReference type="KEGG" id="rho:RHOM_09035"/>
<dbReference type="eggNOG" id="COG1270">
    <property type="taxonomic scope" value="Bacteria"/>
</dbReference>
<evidence type="ECO:0000256" key="3">
    <source>
        <dbReference type="ARBA" id="ARBA00006263"/>
    </source>
</evidence>
<dbReference type="PANTHER" id="PTHR34308:SF1">
    <property type="entry name" value="COBALAMIN BIOSYNTHESIS PROTEIN CBIB"/>
    <property type="match status" value="1"/>
</dbReference>
<accession>G2SX04</accession>
<dbReference type="GO" id="GO:0005886">
    <property type="term" value="C:plasma membrane"/>
    <property type="evidence" value="ECO:0007669"/>
    <property type="project" value="UniProtKB-SubCell"/>
</dbReference>
<dbReference type="NCBIfam" id="TIGR00380">
    <property type="entry name" value="cobal_cbiB"/>
    <property type="match status" value="1"/>
</dbReference>
<feature type="transmembrane region" description="Helical" evidence="9">
    <location>
        <begin position="164"/>
        <end position="185"/>
    </location>
</feature>
<comment type="function">
    <text evidence="9">Converts cobyric acid to cobinamide by the addition of aminopropanol on the F carboxylic group.</text>
</comment>
<dbReference type="GO" id="GO:0009236">
    <property type="term" value="P:cobalamin biosynthetic process"/>
    <property type="evidence" value="ECO:0007669"/>
    <property type="project" value="UniProtKB-UniRule"/>
</dbReference>
<dbReference type="UniPathway" id="UPA00148"/>
<dbReference type="OrthoDB" id="9811967at2"/>
<evidence type="ECO:0000256" key="9">
    <source>
        <dbReference type="HAMAP-Rule" id="MF_00024"/>
    </source>
</evidence>
<evidence type="ECO:0000256" key="7">
    <source>
        <dbReference type="ARBA" id="ARBA00022989"/>
    </source>
</evidence>
<dbReference type="GeneID" id="93723602"/>
<evidence type="ECO:0000256" key="4">
    <source>
        <dbReference type="ARBA" id="ARBA00022475"/>
    </source>
</evidence>
<feature type="transmembrane region" description="Helical" evidence="9">
    <location>
        <begin position="64"/>
        <end position="85"/>
    </location>
</feature>
<dbReference type="GO" id="GO:0048472">
    <property type="term" value="F:threonine-phosphate decarboxylase activity"/>
    <property type="evidence" value="ECO:0007669"/>
    <property type="project" value="InterPro"/>
</dbReference>
<comment type="similarity">
    <text evidence="3 9">Belongs to the CobD/CbiB family.</text>
</comment>
<comment type="caution">
    <text evidence="9">Lacks conserved residue(s) required for the propagation of feature annotation.</text>
</comment>
<dbReference type="BioCyc" id="RHOM585394:G1H02-1812-MONOMER"/>
<keyword evidence="6 9" id="KW-0812">Transmembrane</keyword>
<dbReference type="InterPro" id="IPR004485">
    <property type="entry name" value="Cobalamin_biosynth_CobD/CbiB"/>
</dbReference>
<comment type="subcellular location">
    <subcellularLocation>
        <location evidence="1 9">Cell membrane</location>
        <topology evidence="1 9">Multi-pass membrane protein</topology>
    </subcellularLocation>
</comment>
<dbReference type="EMBL" id="CP003040">
    <property type="protein sequence ID" value="AEN96918.1"/>
    <property type="molecule type" value="Genomic_DNA"/>
</dbReference>
<keyword evidence="5 9" id="KW-0169">Cobalamin biosynthesis</keyword>
<dbReference type="HOGENOM" id="CLU_054212_0_0_9"/>
<proteinExistence type="inferred from homology"/>
<evidence type="ECO:0000256" key="5">
    <source>
        <dbReference type="ARBA" id="ARBA00022573"/>
    </source>
</evidence>
<dbReference type="GO" id="GO:0015420">
    <property type="term" value="F:ABC-type vitamin B12 transporter activity"/>
    <property type="evidence" value="ECO:0007669"/>
    <property type="project" value="UniProtKB-UniRule"/>
</dbReference>
<dbReference type="RefSeq" id="WP_014079956.1">
    <property type="nucleotide sequence ID" value="NC_015977.1"/>
</dbReference>
<dbReference type="STRING" id="585394.RHOM_09035"/>
<comment type="pathway">
    <text evidence="2 9">Cofactor biosynthesis; adenosylcobalamin biosynthesis.</text>
</comment>
<reference evidence="10 11" key="1">
    <citation type="journal article" date="2015" name="Genome Announc.">
        <title>Complete genome sequence of the human gut symbiont Roseburia hominis.</title>
        <authorList>
            <person name="Travis A.J."/>
            <person name="Kelly D."/>
            <person name="Flint H.J."/>
            <person name="Aminov R.I."/>
        </authorList>
    </citation>
    <scope>NUCLEOTIDE SEQUENCE [LARGE SCALE GENOMIC DNA]</scope>
    <source>
        <strain evidence="11">DSM 16839 / JCM 17582 / NCIMB 14029 / A2-183</strain>
    </source>
</reference>
<dbReference type="PANTHER" id="PTHR34308">
    <property type="entry name" value="COBALAMIN BIOSYNTHESIS PROTEIN CBIB"/>
    <property type="match status" value="1"/>
</dbReference>
<keyword evidence="8 9" id="KW-0472">Membrane</keyword>
<organism evidence="10 11">
    <name type="scientific">Roseburia hominis (strain DSM 16839 / JCM 17582 / NCIMB 14029 / A2-183)</name>
    <dbReference type="NCBI Taxonomy" id="585394"/>
    <lineage>
        <taxon>Bacteria</taxon>
        <taxon>Bacillati</taxon>
        <taxon>Bacillota</taxon>
        <taxon>Clostridia</taxon>
        <taxon>Lachnospirales</taxon>
        <taxon>Lachnospiraceae</taxon>
        <taxon>Roseburia</taxon>
    </lineage>
</organism>
<dbReference type="AlphaFoldDB" id="G2SX04"/>